<sequence length="61" mass="6826">MGSNTLSRLYKGRSHLHPRRGRRQLGVTPTHGARGRAWISPPPPRSPSPWRRDGRSSACPD</sequence>
<dbReference type="Proteomes" id="UP000249340">
    <property type="component" value="Chromosome"/>
</dbReference>
<evidence type="ECO:0000313" key="3">
    <source>
        <dbReference type="Proteomes" id="UP000249340"/>
    </source>
</evidence>
<evidence type="ECO:0000313" key="2">
    <source>
        <dbReference type="EMBL" id="AXI76313.1"/>
    </source>
</evidence>
<reference evidence="3" key="1">
    <citation type="submission" date="2018-07" db="EMBL/GenBank/DDBJ databases">
        <title>Streptacidiphilus bronchialis DSM 106435 chromosome.</title>
        <authorList>
            <person name="Batra D."/>
            <person name="Gulvik C.A."/>
        </authorList>
    </citation>
    <scope>NUCLEOTIDE SEQUENCE [LARGE SCALE GENOMIC DNA]</scope>
    <source>
        <strain evidence="3">DSM 106435</strain>
    </source>
</reference>
<accession>A0A345SRF8</accession>
<keyword evidence="3" id="KW-1185">Reference proteome</keyword>
<feature type="region of interest" description="Disordered" evidence="1">
    <location>
        <begin position="1"/>
        <end position="61"/>
    </location>
</feature>
<organism evidence="2 3">
    <name type="scientific">Peterkaempfera bronchialis</name>
    <dbReference type="NCBI Taxonomy" id="2126346"/>
    <lineage>
        <taxon>Bacteria</taxon>
        <taxon>Bacillati</taxon>
        <taxon>Actinomycetota</taxon>
        <taxon>Actinomycetes</taxon>
        <taxon>Kitasatosporales</taxon>
        <taxon>Streptomycetaceae</taxon>
        <taxon>Peterkaempfera</taxon>
    </lineage>
</organism>
<name>A0A345SRF8_9ACTN</name>
<proteinExistence type="predicted"/>
<dbReference type="EMBL" id="CP031264">
    <property type="protein sequence ID" value="AXI76313.1"/>
    <property type="molecule type" value="Genomic_DNA"/>
</dbReference>
<gene>
    <name evidence="2" type="ORF">C7M71_001275</name>
</gene>
<evidence type="ECO:0000256" key="1">
    <source>
        <dbReference type="SAM" id="MobiDB-lite"/>
    </source>
</evidence>
<feature type="compositionally biased region" description="Basic residues" evidence="1">
    <location>
        <begin position="10"/>
        <end position="23"/>
    </location>
</feature>
<dbReference type="AlphaFoldDB" id="A0A345SRF8"/>
<protein>
    <submittedName>
        <fullName evidence="2">Uncharacterized protein</fullName>
    </submittedName>
</protein>
<dbReference type="KEGG" id="stri:C7M71_001275"/>